<dbReference type="GO" id="GO:0016787">
    <property type="term" value="F:hydrolase activity"/>
    <property type="evidence" value="ECO:0007669"/>
    <property type="project" value="UniProtKB-KW"/>
</dbReference>
<comment type="catalytic activity">
    <reaction evidence="9">
        <text>ATP + H2O = ADP + phosphate + H(+)</text>
        <dbReference type="Rhea" id="RHEA:13065"/>
        <dbReference type="ChEBI" id="CHEBI:15377"/>
        <dbReference type="ChEBI" id="CHEBI:15378"/>
        <dbReference type="ChEBI" id="CHEBI:30616"/>
        <dbReference type="ChEBI" id="CHEBI:43474"/>
        <dbReference type="ChEBI" id="CHEBI:456216"/>
    </reaction>
</comment>
<keyword evidence="2 9" id="KW-0547">Nucleotide-binding</keyword>
<comment type="domain">
    <text evidence="9">Has 3 domains, the large (RuvB-L) and small ATPase (RuvB-S) domains and the C-terminal head (RuvB-H) domain. The head domain binds DNA, while the ATPase domains jointly bind ATP, ADP or are empty depending on the state of the subunit in the translocation cycle. During a single DNA translocation step the structure of each domain remains the same, but their relative positions change.</text>
</comment>
<organism evidence="11">
    <name type="scientific">Desulfomonile tiedjei</name>
    <dbReference type="NCBI Taxonomy" id="2358"/>
    <lineage>
        <taxon>Bacteria</taxon>
        <taxon>Pseudomonadati</taxon>
        <taxon>Thermodesulfobacteriota</taxon>
        <taxon>Desulfomonilia</taxon>
        <taxon>Desulfomonilales</taxon>
        <taxon>Desulfomonilaceae</taxon>
        <taxon>Desulfomonile</taxon>
    </lineage>
</organism>
<dbReference type="InterPro" id="IPR008824">
    <property type="entry name" value="RuvB-like_N"/>
</dbReference>
<dbReference type="InterPro" id="IPR036390">
    <property type="entry name" value="WH_DNA-bd_sf"/>
</dbReference>
<dbReference type="InterPro" id="IPR008823">
    <property type="entry name" value="RuvB_wg_C"/>
</dbReference>
<feature type="binding site" evidence="9">
    <location>
        <position position="62"/>
    </location>
    <ligand>
        <name>ATP</name>
        <dbReference type="ChEBI" id="CHEBI:30616"/>
    </ligand>
</feature>
<dbReference type="NCBIfam" id="TIGR00635">
    <property type="entry name" value="ruvB"/>
    <property type="match status" value="1"/>
</dbReference>
<dbReference type="GO" id="GO:0009378">
    <property type="term" value="F:four-way junction helicase activity"/>
    <property type="evidence" value="ECO:0007669"/>
    <property type="project" value="InterPro"/>
</dbReference>
<dbReference type="GO" id="GO:0005737">
    <property type="term" value="C:cytoplasm"/>
    <property type="evidence" value="ECO:0007669"/>
    <property type="project" value="UniProtKB-SubCell"/>
</dbReference>
<keyword evidence="8 9" id="KW-0234">DNA repair</keyword>
<evidence type="ECO:0000256" key="4">
    <source>
        <dbReference type="ARBA" id="ARBA00022801"/>
    </source>
</evidence>
<dbReference type="InterPro" id="IPR027417">
    <property type="entry name" value="P-loop_NTPase"/>
</dbReference>
<feature type="region of interest" description="Large ATPase domain (RuvB-L)" evidence="9">
    <location>
        <begin position="1"/>
        <end position="181"/>
    </location>
</feature>
<dbReference type="InterPro" id="IPR036388">
    <property type="entry name" value="WH-like_DNA-bd_sf"/>
</dbReference>
<reference evidence="11" key="1">
    <citation type="journal article" date="2020" name="mSystems">
        <title>Genome- and Community-Level Interaction Insights into Carbon Utilization and Element Cycling Functions of Hydrothermarchaeota in Hydrothermal Sediment.</title>
        <authorList>
            <person name="Zhou Z."/>
            <person name="Liu Y."/>
            <person name="Xu W."/>
            <person name="Pan J."/>
            <person name="Luo Z.H."/>
            <person name="Li M."/>
        </authorList>
    </citation>
    <scope>NUCLEOTIDE SEQUENCE [LARGE SCALE GENOMIC DNA]</scope>
    <source>
        <strain evidence="11">SpSt-769</strain>
    </source>
</reference>
<keyword evidence="6 9" id="KW-0238">DNA-binding</keyword>
<proteinExistence type="inferred from homology"/>
<feature type="binding site" evidence="9">
    <location>
        <position position="67"/>
    </location>
    <ligand>
        <name>ATP</name>
        <dbReference type="ChEBI" id="CHEBI:30616"/>
    </ligand>
</feature>
<dbReference type="Pfam" id="PF05491">
    <property type="entry name" value="WHD_RuvB"/>
    <property type="match status" value="1"/>
</dbReference>
<keyword evidence="4 9" id="KW-0378">Hydrolase</keyword>
<evidence type="ECO:0000256" key="2">
    <source>
        <dbReference type="ARBA" id="ARBA00022741"/>
    </source>
</evidence>
<comment type="subcellular location">
    <subcellularLocation>
        <location evidence="9">Cytoplasm</location>
    </subcellularLocation>
</comment>
<comment type="similarity">
    <text evidence="9">Belongs to the RuvB family.</text>
</comment>
<dbReference type="PANTHER" id="PTHR42848:SF1">
    <property type="entry name" value="HOLLIDAY JUNCTION BRANCH MIGRATION COMPLEX SUBUNIT RUVB"/>
    <property type="match status" value="1"/>
</dbReference>
<dbReference type="SUPFAM" id="SSF46785">
    <property type="entry name" value="Winged helix' DNA-binding domain"/>
    <property type="match status" value="1"/>
</dbReference>
<comment type="caution">
    <text evidence="9">Lacks conserved residue(s) required for the propagation of feature annotation.</text>
</comment>
<feature type="binding site" evidence="9">
    <location>
        <position position="171"/>
    </location>
    <ligand>
        <name>ATP</name>
        <dbReference type="ChEBI" id="CHEBI:30616"/>
    </ligand>
</feature>
<dbReference type="SMART" id="SM00382">
    <property type="entry name" value="AAA"/>
    <property type="match status" value="1"/>
</dbReference>
<evidence type="ECO:0000256" key="7">
    <source>
        <dbReference type="ARBA" id="ARBA00023172"/>
    </source>
</evidence>
<dbReference type="Gene3D" id="1.10.10.10">
    <property type="entry name" value="Winged helix-like DNA-binding domain superfamily/Winged helix DNA-binding domain"/>
    <property type="match status" value="1"/>
</dbReference>
<evidence type="ECO:0000256" key="6">
    <source>
        <dbReference type="ARBA" id="ARBA00023125"/>
    </source>
</evidence>
<dbReference type="GO" id="GO:0006310">
    <property type="term" value="P:DNA recombination"/>
    <property type="evidence" value="ECO:0007669"/>
    <property type="project" value="UniProtKB-UniRule"/>
</dbReference>
<dbReference type="NCBIfam" id="NF000868">
    <property type="entry name" value="PRK00080.1"/>
    <property type="match status" value="1"/>
</dbReference>
<dbReference type="HAMAP" id="MF_00016">
    <property type="entry name" value="DNA_HJ_migration_RuvB"/>
    <property type="match status" value="1"/>
</dbReference>
<dbReference type="AlphaFoldDB" id="A0A7C4ATB2"/>
<keyword evidence="5 9" id="KW-0067">ATP-binding</keyword>
<dbReference type="InterPro" id="IPR041445">
    <property type="entry name" value="AAA_lid_4"/>
</dbReference>
<dbReference type="EC" id="3.6.4.-" evidence="9"/>
<comment type="caution">
    <text evidence="11">The sequence shown here is derived from an EMBL/GenBank/DDBJ whole genome shotgun (WGS) entry which is preliminary data.</text>
</comment>
<feature type="region of interest" description="Small ATPAse domain (RuvB-S)" evidence="9">
    <location>
        <begin position="182"/>
        <end position="252"/>
    </location>
</feature>
<feature type="binding site" evidence="9">
    <location>
        <begin position="128"/>
        <end position="130"/>
    </location>
    <ligand>
        <name>ATP</name>
        <dbReference type="ChEBI" id="CHEBI:30616"/>
    </ligand>
</feature>
<dbReference type="EMBL" id="DTGT01000417">
    <property type="protein sequence ID" value="HGH62166.1"/>
    <property type="molecule type" value="Genomic_DNA"/>
</dbReference>
<name>A0A7C4ATB2_9BACT</name>
<feature type="binding site" evidence="9">
    <location>
        <position position="21"/>
    </location>
    <ligand>
        <name>ATP</name>
        <dbReference type="ChEBI" id="CHEBI:30616"/>
    </ligand>
</feature>
<evidence type="ECO:0000256" key="5">
    <source>
        <dbReference type="ARBA" id="ARBA00022840"/>
    </source>
</evidence>
<keyword evidence="1 9" id="KW-0963">Cytoplasm</keyword>
<feature type="binding site" evidence="9">
    <location>
        <position position="65"/>
    </location>
    <ligand>
        <name>ATP</name>
        <dbReference type="ChEBI" id="CHEBI:30616"/>
    </ligand>
</feature>
<evidence type="ECO:0000259" key="10">
    <source>
        <dbReference type="SMART" id="SM00382"/>
    </source>
</evidence>
<dbReference type="GO" id="GO:0048476">
    <property type="term" value="C:Holliday junction resolvase complex"/>
    <property type="evidence" value="ECO:0007669"/>
    <property type="project" value="UniProtKB-UniRule"/>
</dbReference>
<keyword evidence="7 9" id="KW-0233">DNA recombination</keyword>
<feature type="binding site" evidence="9">
    <location>
        <position position="218"/>
    </location>
    <ligand>
        <name>ATP</name>
        <dbReference type="ChEBI" id="CHEBI:30616"/>
    </ligand>
</feature>
<comment type="function">
    <text evidence="9">The RuvA-RuvB-RuvC complex processes Holliday junction (HJ) DNA during genetic recombination and DNA repair, while the RuvA-RuvB complex plays an important role in the rescue of blocked DNA replication forks via replication fork reversal (RFR). RuvA specifically binds to HJ cruciform DNA, conferring on it an open structure. The RuvB hexamer acts as an ATP-dependent pump, pulling dsDNA into and through the RuvAB complex. RuvB forms 2 homohexamers on either side of HJ DNA bound by 1 or 2 RuvA tetramers; 4 subunits per hexamer contact DNA at a time. Coordinated motions by a converter formed by DNA-disengaged RuvB subunits stimulates ATP hydrolysis and nucleotide exchange. Immobilization of the converter enables RuvB to convert the ATP-contained energy into a lever motion, pulling 2 nucleotides of DNA out of the RuvA tetramer per ATP hydrolyzed, thus driving DNA branch migration. The RuvB motors rotate together with the DNA substrate, which together with the progressing nucleotide cycle form the mechanistic basis for DNA recombination by continuous HJ branch migration. Branch migration allows RuvC to scan DNA until it finds its consensus sequence, where it cleaves and resolves cruciform DNA.</text>
</comment>
<dbReference type="Pfam" id="PF05496">
    <property type="entry name" value="RuvB_N"/>
    <property type="match status" value="1"/>
</dbReference>
<feature type="region of interest" description="Head domain (RuvB-H)" evidence="9">
    <location>
        <begin position="255"/>
        <end position="338"/>
    </location>
</feature>
<dbReference type="GO" id="GO:0000400">
    <property type="term" value="F:four-way junction DNA binding"/>
    <property type="evidence" value="ECO:0007669"/>
    <property type="project" value="UniProtKB-UniRule"/>
</dbReference>
<accession>A0A7C4ATB2</accession>
<dbReference type="GO" id="GO:0005524">
    <property type="term" value="F:ATP binding"/>
    <property type="evidence" value="ECO:0007669"/>
    <property type="project" value="UniProtKB-UniRule"/>
</dbReference>
<dbReference type="InterPro" id="IPR003593">
    <property type="entry name" value="AAA+_ATPase"/>
</dbReference>
<sequence length="338" mass="38004">MSSVVNPKRENGEDPDELTLRPQRLDDFIGQRRVIENLRVYIEAAKQRDDALDHCLFFGPPGLGKTTLAHIIANEMGTDIKATSGPVIERKDDLAALLTDLKKGDVLFIDEIHRLNRLVEECLYPALEDFEIDILIGEGPHAKSIKLHLEPFTLVGATTRAGMISSPLRSRFGITERLDFYPEDEMMTIVRRSARILGIAMDEEGCAEIARRARGTPRIANRILRRVRDFAQVHGEGKIDSRLAQYALNLLEIDSLGLDAMDRLYIRTLIEKFGGGPVGLNNIAVALGEDEETIEDMIEPFLIQIGFVQRTPRGRVASPFAYQHLGLPFEKTQMELFQ</sequence>
<dbReference type="GO" id="GO:0006281">
    <property type="term" value="P:DNA repair"/>
    <property type="evidence" value="ECO:0007669"/>
    <property type="project" value="UniProtKB-UniRule"/>
</dbReference>
<feature type="domain" description="AAA+ ATPase" evidence="10">
    <location>
        <begin position="51"/>
        <end position="184"/>
    </location>
</feature>
<dbReference type="Gene3D" id="1.10.8.60">
    <property type="match status" value="1"/>
</dbReference>
<dbReference type="Gene3D" id="3.40.50.300">
    <property type="entry name" value="P-loop containing nucleotide triphosphate hydrolases"/>
    <property type="match status" value="1"/>
</dbReference>
<evidence type="ECO:0000256" key="3">
    <source>
        <dbReference type="ARBA" id="ARBA00022763"/>
    </source>
</evidence>
<feature type="binding site" evidence="9">
    <location>
        <position position="310"/>
    </location>
    <ligand>
        <name>DNA</name>
        <dbReference type="ChEBI" id="CHEBI:16991"/>
    </ligand>
</feature>
<feature type="binding site" evidence="9">
    <location>
        <position position="20"/>
    </location>
    <ligand>
        <name>ATP</name>
        <dbReference type="ChEBI" id="CHEBI:30616"/>
    </ligand>
</feature>
<dbReference type="SUPFAM" id="SSF52540">
    <property type="entry name" value="P-loop containing nucleoside triphosphate hydrolases"/>
    <property type="match status" value="1"/>
</dbReference>
<feature type="binding site" evidence="9">
    <location>
        <position position="181"/>
    </location>
    <ligand>
        <name>ATP</name>
        <dbReference type="ChEBI" id="CHEBI:30616"/>
    </ligand>
</feature>
<protein>
    <recommendedName>
        <fullName evidence="9">Holliday junction branch migration complex subunit RuvB</fullName>
        <ecNumber evidence="9">3.6.4.-</ecNumber>
    </recommendedName>
</protein>
<feature type="binding site" evidence="9">
    <location>
        <position position="66"/>
    </location>
    <ligand>
        <name>ATP</name>
        <dbReference type="ChEBI" id="CHEBI:30616"/>
    </ligand>
</feature>
<feature type="binding site" evidence="9">
    <location>
        <position position="66"/>
    </location>
    <ligand>
        <name>Mg(2+)</name>
        <dbReference type="ChEBI" id="CHEBI:18420"/>
    </ligand>
</feature>
<dbReference type="PANTHER" id="PTHR42848">
    <property type="match status" value="1"/>
</dbReference>
<dbReference type="Pfam" id="PF17864">
    <property type="entry name" value="AAA_lid_4"/>
    <property type="match status" value="1"/>
</dbReference>
<dbReference type="CDD" id="cd00009">
    <property type="entry name" value="AAA"/>
    <property type="match status" value="1"/>
</dbReference>
<evidence type="ECO:0000256" key="8">
    <source>
        <dbReference type="ARBA" id="ARBA00023204"/>
    </source>
</evidence>
<feature type="binding site" evidence="9">
    <location>
        <position position="315"/>
    </location>
    <ligand>
        <name>DNA</name>
        <dbReference type="ChEBI" id="CHEBI:16991"/>
    </ligand>
</feature>
<evidence type="ECO:0000256" key="9">
    <source>
        <dbReference type="HAMAP-Rule" id="MF_00016"/>
    </source>
</evidence>
<evidence type="ECO:0000313" key="11">
    <source>
        <dbReference type="EMBL" id="HGH62166.1"/>
    </source>
</evidence>
<evidence type="ECO:0000256" key="1">
    <source>
        <dbReference type="ARBA" id="ARBA00022490"/>
    </source>
</evidence>
<dbReference type="InterPro" id="IPR004605">
    <property type="entry name" value="DNA_helicase_Holl-junc_RuvB"/>
</dbReference>
<keyword evidence="11" id="KW-0347">Helicase</keyword>
<keyword evidence="3 9" id="KW-0227">DNA damage</keyword>
<comment type="subunit">
    <text evidence="9">Homohexamer. Forms an RuvA(8)-RuvB(12)-Holliday junction (HJ) complex. HJ DNA is sandwiched between 2 RuvA tetramers; dsDNA enters through RuvA and exits via RuvB. An RuvB hexamer assembles on each DNA strand where it exits the tetramer. Each RuvB hexamer is contacted by two RuvA subunits (via domain III) on 2 adjacent RuvB subunits; this complex drives branch migration. In the full resolvosome a probable DNA-RuvA(4)-RuvB(12)-RuvC(2) complex forms which resolves the HJ.</text>
</comment>
<gene>
    <name evidence="9 11" type="primary">ruvB</name>
    <name evidence="11" type="ORF">ENV54_12810</name>
</gene>